<keyword evidence="2" id="KW-1185">Reference proteome</keyword>
<sequence length="39" mass="4292">MPVREHRPARRDDPLTTLVRPARPIRLLAVPAPAQGVAP</sequence>
<organism evidence="1 2">
    <name type="scientific">Streptomyces albus (strain ATCC 21838 / DSM 41398 / FERM P-419 / JCM 4703 / NBRC 107858)</name>
    <dbReference type="NCBI Taxonomy" id="1081613"/>
    <lineage>
        <taxon>Bacteria</taxon>
        <taxon>Bacillati</taxon>
        <taxon>Actinomycetota</taxon>
        <taxon>Actinomycetes</taxon>
        <taxon>Kitasatosporales</taxon>
        <taxon>Streptomycetaceae</taxon>
        <taxon>Streptomyces</taxon>
    </lineage>
</organism>
<evidence type="ECO:0000313" key="1">
    <source>
        <dbReference type="EMBL" id="AJE86002.1"/>
    </source>
</evidence>
<reference evidence="1 2" key="1">
    <citation type="submission" date="2015-01" db="EMBL/GenBank/DDBJ databases">
        <title>Enhanced salinomycin production by adjusting the supply of polyketide extender units in Streptomyce albus DSM 41398.</title>
        <authorList>
            <person name="Lu C."/>
        </authorList>
    </citation>
    <scope>NUCLEOTIDE SEQUENCE [LARGE SCALE GENOMIC DNA]</scope>
    <source>
        <strain evidence="2">ATCC 21838 / DSM 41398 / FERM P-419 / JCM 4703 / NBRC 107858</strain>
    </source>
</reference>
<evidence type="ECO:0000313" key="2">
    <source>
        <dbReference type="Proteomes" id="UP000031523"/>
    </source>
</evidence>
<proteinExistence type="predicted"/>
<accession>A0A0B5F6P4</accession>
<dbReference type="Proteomes" id="UP000031523">
    <property type="component" value="Chromosome"/>
</dbReference>
<dbReference type="AlphaFoldDB" id="A0A0B5F6P4"/>
<gene>
    <name evidence="1" type="ORF">SLNWT_5626</name>
</gene>
<dbReference type="KEGG" id="sals:SLNWT_5626"/>
<dbReference type="EMBL" id="CP010519">
    <property type="protein sequence ID" value="AJE86002.1"/>
    <property type="molecule type" value="Genomic_DNA"/>
</dbReference>
<name>A0A0B5F6P4_STRA4</name>
<protein>
    <submittedName>
        <fullName evidence="1">Uncharacterized protein</fullName>
    </submittedName>
</protein>